<evidence type="ECO:0000256" key="2">
    <source>
        <dbReference type="ARBA" id="ARBA00002315"/>
    </source>
</evidence>
<dbReference type="HAMAP" id="MF_01038">
    <property type="entry name" value="GpmI"/>
    <property type="match status" value="1"/>
</dbReference>
<feature type="domain" description="BPG-independent PGAM N-terminal" evidence="15">
    <location>
        <begin position="81"/>
        <end position="292"/>
    </location>
</feature>
<dbReference type="InterPro" id="IPR017850">
    <property type="entry name" value="Alkaline_phosphatase_core_sf"/>
</dbReference>
<dbReference type="InterPro" id="IPR036646">
    <property type="entry name" value="PGAM_B_sf"/>
</dbReference>
<evidence type="ECO:0000256" key="13">
    <source>
        <dbReference type="PIRSR" id="PIRSR001492-3"/>
    </source>
</evidence>
<dbReference type="Proteomes" id="UP000199602">
    <property type="component" value="Unassembled WGS sequence"/>
</dbReference>
<dbReference type="PANTHER" id="PTHR31637:SF0">
    <property type="entry name" value="2,3-BISPHOSPHOGLYCERATE-INDEPENDENT PHOSPHOGLYCERATE MUTASE"/>
    <property type="match status" value="1"/>
</dbReference>
<evidence type="ECO:0000256" key="8">
    <source>
        <dbReference type="ARBA" id="ARBA00023235"/>
    </source>
</evidence>
<evidence type="ECO:0000256" key="11">
    <source>
        <dbReference type="PIRSR" id="PIRSR001492-1"/>
    </source>
</evidence>
<dbReference type="GO" id="GO:0006007">
    <property type="term" value="P:glucose catabolic process"/>
    <property type="evidence" value="ECO:0007669"/>
    <property type="project" value="InterPro"/>
</dbReference>
<dbReference type="NCBIfam" id="TIGR01307">
    <property type="entry name" value="pgm_bpd_ind"/>
    <property type="match status" value="1"/>
</dbReference>
<name>A0A1H0CVG8_9BACT</name>
<feature type="binding site" evidence="9 13">
    <location>
        <position position="61"/>
    </location>
    <ligand>
        <name>Mn(2+)</name>
        <dbReference type="ChEBI" id="CHEBI:29035"/>
        <label>2</label>
    </ligand>
</feature>
<dbReference type="EMBL" id="FNIN01000003">
    <property type="protein sequence ID" value="SDN61845.1"/>
    <property type="molecule type" value="Genomic_DNA"/>
</dbReference>
<feature type="binding site" evidence="9 12">
    <location>
        <position position="122"/>
    </location>
    <ligand>
        <name>substrate</name>
    </ligand>
</feature>
<feature type="binding site" evidence="9 12">
    <location>
        <position position="190"/>
    </location>
    <ligand>
        <name>substrate</name>
    </ligand>
</feature>
<comment type="catalytic activity">
    <reaction evidence="1 9">
        <text>(2R)-2-phosphoglycerate = (2R)-3-phosphoglycerate</text>
        <dbReference type="Rhea" id="RHEA:15901"/>
        <dbReference type="ChEBI" id="CHEBI:58272"/>
        <dbReference type="ChEBI" id="CHEBI:58289"/>
        <dbReference type="EC" id="5.4.2.12"/>
    </reaction>
</comment>
<evidence type="ECO:0000256" key="3">
    <source>
        <dbReference type="ARBA" id="ARBA00004798"/>
    </source>
</evidence>
<comment type="function">
    <text evidence="2 9">Catalyzes the interconversion of 2-phosphoglycerate and 3-phosphoglycerate.</text>
</comment>
<evidence type="ECO:0000256" key="9">
    <source>
        <dbReference type="HAMAP-Rule" id="MF_01038"/>
    </source>
</evidence>
<evidence type="ECO:0000256" key="4">
    <source>
        <dbReference type="ARBA" id="ARBA00008819"/>
    </source>
</evidence>
<dbReference type="InterPro" id="IPR006124">
    <property type="entry name" value="Metalloenzyme"/>
</dbReference>
<feature type="binding site" evidence="9 12">
    <location>
        <position position="184"/>
    </location>
    <ligand>
        <name>substrate</name>
    </ligand>
</feature>
<evidence type="ECO:0000256" key="5">
    <source>
        <dbReference type="ARBA" id="ARBA00022723"/>
    </source>
</evidence>
<keyword evidence="7 9" id="KW-0464">Manganese</keyword>
<dbReference type="RefSeq" id="WP_234970955.1">
    <property type="nucleotide sequence ID" value="NZ_FNIN01000003.1"/>
</dbReference>
<dbReference type="PANTHER" id="PTHR31637">
    <property type="entry name" value="2,3-BISPHOSPHOGLYCERATE-INDEPENDENT PHOSPHOGLYCERATE MUTASE"/>
    <property type="match status" value="1"/>
</dbReference>
<dbReference type="AlphaFoldDB" id="A0A1H0CVG8"/>
<gene>
    <name evidence="9" type="primary">gpmI</name>
    <name evidence="16" type="ORF">SAMN04488516_103204</name>
</gene>
<feature type="binding site" evidence="9 13">
    <location>
        <position position="11"/>
    </location>
    <ligand>
        <name>Mn(2+)</name>
        <dbReference type="ChEBI" id="CHEBI:29035"/>
        <label>2</label>
    </ligand>
</feature>
<dbReference type="UniPathway" id="UPA00109">
    <property type="reaction ID" value="UER00186"/>
</dbReference>
<organism evidence="16 17">
    <name type="scientific">Desulfonauticus submarinus</name>
    <dbReference type="NCBI Taxonomy" id="206665"/>
    <lineage>
        <taxon>Bacteria</taxon>
        <taxon>Pseudomonadati</taxon>
        <taxon>Thermodesulfobacteriota</taxon>
        <taxon>Desulfovibrionia</taxon>
        <taxon>Desulfovibrionales</taxon>
        <taxon>Desulfonauticaceae</taxon>
        <taxon>Desulfonauticus</taxon>
    </lineage>
</organism>
<dbReference type="Gene3D" id="3.40.1450.10">
    <property type="entry name" value="BPG-independent phosphoglycerate mutase, domain B"/>
    <property type="match status" value="1"/>
</dbReference>
<reference evidence="16 17" key="1">
    <citation type="submission" date="2016-10" db="EMBL/GenBank/DDBJ databases">
        <authorList>
            <person name="de Groot N.N."/>
        </authorList>
    </citation>
    <scope>NUCLEOTIDE SEQUENCE [LARGE SCALE GENOMIC DNA]</scope>
    <source>
        <strain evidence="16 17">DSM 15269</strain>
    </source>
</reference>
<feature type="binding site" evidence="9 13">
    <location>
        <position position="439"/>
    </location>
    <ligand>
        <name>Mn(2+)</name>
        <dbReference type="ChEBI" id="CHEBI:29035"/>
        <label>2</label>
    </ligand>
</feature>
<evidence type="ECO:0000256" key="10">
    <source>
        <dbReference type="NCBIfam" id="TIGR01307"/>
    </source>
</evidence>
<keyword evidence="6 9" id="KW-0324">Glycolysis</keyword>
<feature type="active site" description="Phosphoserine intermediate" evidence="9 11">
    <location>
        <position position="61"/>
    </location>
</feature>
<comment type="cofactor">
    <cofactor evidence="9">
        <name>Mn(2+)</name>
        <dbReference type="ChEBI" id="CHEBI:29035"/>
    </cofactor>
    <text evidence="9">Binds 2 manganese ions per subunit.</text>
</comment>
<keyword evidence="5 9" id="KW-0479">Metal-binding</keyword>
<dbReference type="InterPro" id="IPR011258">
    <property type="entry name" value="BPG-indep_PGM_N"/>
</dbReference>
<dbReference type="InterPro" id="IPR005995">
    <property type="entry name" value="Pgm_bpd_ind"/>
</dbReference>
<accession>A0A1H0CVG8</accession>
<keyword evidence="8 9" id="KW-0413">Isomerase</keyword>
<dbReference type="Gene3D" id="3.40.720.10">
    <property type="entry name" value="Alkaline Phosphatase, subunit A"/>
    <property type="match status" value="1"/>
</dbReference>
<feature type="binding site" evidence="9 13">
    <location>
        <position position="397"/>
    </location>
    <ligand>
        <name>Mn(2+)</name>
        <dbReference type="ChEBI" id="CHEBI:29035"/>
        <label>1</label>
    </ligand>
</feature>
<evidence type="ECO:0000256" key="12">
    <source>
        <dbReference type="PIRSR" id="PIRSR001492-2"/>
    </source>
</evidence>
<dbReference type="GO" id="GO:0005829">
    <property type="term" value="C:cytosol"/>
    <property type="evidence" value="ECO:0007669"/>
    <property type="project" value="TreeGrafter"/>
</dbReference>
<keyword evidence="17" id="KW-1185">Reference proteome</keyword>
<comment type="subunit">
    <text evidence="9">Monomer.</text>
</comment>
<dbReference type="FunFam" id="3.40.1450.10:FF:000002">
    <property type="entry name" value="2,3-bisphosphoglycerate-independent phosphoglycerate mutase"/>
    <property type="match status" value="1"/>
</dbReference>
<feature type="binding site" evidence="9 12">
    <location>
        <begin position="256"/>
        <end position="259"/>
    </location>
    <ligand>
        <name>substrate</name>
    </ligand>
</feature>
<evidence type="ECO:0000259" key="14">
    <source>
        <dbReference type="Pfam" id="PF01676"/>
    </source>
</evidence>
<dbReference type="Pfam" id="PF06415">
    <property type="entry name" value="iPGM_N"/>
    <property type="match status" value="1"/>
</dbReference>
<dbReference type="GO" id="GO:0030145">
    <property type="term" value="F:manganese ion binding"/>
    <property type="evidence" value="ECO:0007669"/>
    <property type="project" value="UniProtKB-UniRule"/>
</dbReference>
<feature type="binding site" evidence="9 13">
    <location>
        <position position="401"/>
    </location>
    <ligand>
        <name>Mn(2+)</name>
        <dbReference type="ChEBI" id="CHEBI:29035"/>
        <label>1</label>
    </ligand>
</feature>
<evidence type="ECO:0000313" key="17">
    <source>
        <dbReference type="Proteomes" id="UP000199602"/>
    </source>
</evidence>
<evidence type="ECO:0000256" key="1">
    <source>
        <dbReference type="ARBA" id="ARBA00000370"/>
    </source>
</evidence>
<dbReference type="EC" id="5.4.2.12" evidence="9 10"/>
<dbReference type="Pfam" id="PF01676">
    <property type="entry name" value="Metalloenzyme"/>
    <property type="match status" value="1"/>
</dbReference>
<dbReference type="PIRSF" id="PIRSF001492">
    <property type="entry name" value="IPGAM"/>
    <property type="match status" value="1"/>
</dbReference>
<feature type="domain" description="Metalloenzyme" evidence="14">
    <location>
        <begin position="4"/>
        <end position="492"/>
    </location>
</feature>
<feature type="binding site" evidence="9 12">
    <location>
        <begin position="152"/>
        <end position="153"/>
    </location>
    <ligand>
        <name>substrate</name>
    </ligand>
</feature>
<feature type="binding site" evidence="9 13">
    <location>
        <position position="455"/>
    </location>
    <ligand>
        <name>Mn(2+)</name>
        <dbReference type="ChEBI" id="CHEBI:29035"/>
        <label>1</label>
    </ligand>
</feature>
<evidence type="ECO:0000256" key="6">
    <source>
        <dbReference type="ARBA" id="ARBA00023152"/>
    </source>
</evidence>
<dbReference type="STRING" id="206665.SAMN04488516_103204"/>
<dbReference type="SUPFAM" id="SSF64158">
    <property type="entry name" value="2,3-Bisphosphoglycerate-independent phosphoglycerate mutase, substrate-binding domain"/>
    <property type="match status" value="1"/>
</dbReference>
<dbReference type="GO" id="GO:0006096">
    <property type="term" value="P:glycolytic process"/>
    <property type="evidence" value="ECO:0007669"/>
    <property type="project" value="UniProtKB-UniRule"/>
</dbReference>
<dbReference type="GO" id="GO:0004619">
    <property type="term" value="F:phosphoglycerate mutase activity"/>
    <property type="evidence" value="ECO:0007669"/>
    <property type="project" value="UniProtKB-UniRule"/>
</dbReference>
<evidence type="ECO:0000313" key="16">
    <source>
        <dbReference type="EMBL" id="SDN61845.1"/>
    </source>
</evidence>
<evidence type="ECO:0000259" key="15">
    <source>
        <dbReference type="Pfam" id="PF06415"/>
    </source>
</evidence>
<comment type="pathway">
    <text evidence="3 9">Carbohydrate degradation; glycolysis; pyruvate from D-glyceraldehyde 3-phosphate: step 3/5.</text>
</comment>
<dbReference type="CDD" id="cd16010">
    <property type="entry name" value="iPGM"/>
    <property type="match status" value="1"/>
</dbReference>
<feature type="binding site" evidence="9 13">
    <location>
        <position position="438"/>
    </location>
    <ligand>
        <name>Mn(2+)</name>
        <dbReference type="ChEBI" id="CHEBI:29035"/>
        <label>2</label>
    </ligand>
</feature>
<dbReference type="SUPFAM" id="SSF53649">
    <property type="entry name" value="Alkaline phosphatase-like"/>
    <property type="match status" value="1"/>
</dbReference>
<feature type="binding site" evidence="9 12">
    <location>
        <position position="329"/>
    </location>
    <ligand>
        <name>substrate</name>
    </ligand>
</feature>
<evidence type="ECO:0000256" key="7">
    <source>
        <dbReference type="ARBA" id="ARBA00023211"/>
    </source>
</evidence>
<comment type="similarity">
    <text evidence="4 9">Belongs to the BPG-independent phosphoglycerate mutase family.</text>
</comment>
<sequence length="505" mass="56224">MFTPTLLLILDGFGLAPAGEGNAVSLASTPNLDKLFLTYPNTQLQASGEAVGLPEGQMGNSEVGHLNLGAGRIVYQDIVRINKAIEDGSIKDNFVLNKLAEDIKKSTNRIHLLGLVSDGGVHSLQEHLHYLVSFFKQRGIKEVFIHCFLDGRDTPPKSALNYVKRLVNFLETENFGQIASLSGRYFAMDRDKHWERTELAYNCLVLGEGRIAASPINAIEEAYSKGETDEFVRPTFIQGSQGFLQDGDGVVFFNFRADRVRQLCRALFDKNFQEFQRKKFPKLNIITMTEYDHTFPLPVIFPPLSLKNILGEVVSTLGLKQLRIAETEKYAHVTYFFNGGREEPFAGEERILVPSPREVATYDEKPEMSVFEVSKKLIDKIKQKEFDFYVCNFANLDMVGHTGVIPAVIKACEAVDKCVGEVVQAMLEVGGQVLLTADHGNAEDMLEGDKPKTSHSTNPVPLILISKRKIGFLSQGKLGDIAPTILHLWQIEKPKEMTGNSLIGE</sequence>
<protein>
    <recommendedName>
        <fullName evidence="9 10">2,3-bisphosphoglycerate-independent phosphoglycerate mutase</fullName>
        <shortName evidence="9">BPG-independent PGAM</shortName>
        <shortName evidence="9">Phosphoglyceromutase</shortName>
        <shortName evidence="9">iPGM</shortName>
        <ecNumber evidence="9 10">5.4.2.12</ecNumber>
    </recommendedName>
</protein>
<proteinExistence type="inferred from homology"/>